<evidence type="ECO:0000259" key="1">
    <source>
        <dbReference type="Pfam" id="PF17817"/>
    </source>
</evidence>
<sequence length="80" mass="9257">ASSSTSSLAATTERRIQFCSTIQVHETFSAADYDRRCDNNATCQKLTPMMAMKIKQELNEYKLTDMEVHVESRQYTHFFL</sequence>
<comment type="caution">
    <text evidence="2">The sequence shown here is derived from an EMBL/GenBank/DDBJ whole genome shotgun (WGS) entry which is preliminary data.</text>
</comment>
<keyword evidence="3" id="KW-1185">Reference proteome</keyword>
<evidence type="ECO:0000313" key="2">
    <source>
        <dbReference type="EMBL" id="OAD02501.1"/>
    </source>
</evidence>
<dbReference type="EMBL" id="AMYB01000005">
    <property type="protein sequence ID" value="OAD02501.1"/>
    <property type="molecule type" value="Genomic_DNA"/>
</dbReference>
<feature type="non-terminal residue" evidence="2">
    <location>
        <position position="1"/>
    </location>
</feature>
<dbReference type="GO" id="GO:0003779">
    <property type="term" value="F:actin binding"/>
    <property type="evidence" value="ECO:0007669"/>
    <property type="project" value="TreeGrafter"/>
</dbReference>
<dbReference type="VEuPathDB" id="FungiDB:MUCCIDRAFT_143846"/>
<dbReference type="AlphaFoldDB" id="A0A168KKM9"/>
<feature type="domain" description="Neurabin-1/2 PDZ" evidence="1">
    <location>
        <begin position="6"/>
        <end position="39"/>
    </location>
</feature>
<gene>
    <name evidence="2" type="ORF">MUCCIDRAFT_143846</name>
</gene>
<evidence type="ECO:0000313" key="3">
    <source>
        <dbReference type="Proteomes" id="UP000077051"/>
    </source>
</evidence>
<proteinExistence type="predicted"/>
<dbReference type="PANTHER" id="PTHR12751">
    <property type="entry name" value="PHOSPHATASE AND ACTIN REGULATOR PHACTR"/>
    <property type="match status" value="1"/>
</dbReference>
<dbReference type="PANTHER" id="PTHR12751:SF18">
    <property type="entry name" value="PHOSPHATASE AND ACTIN REGULATOR 1"/>
    <property type="match status" value="1"/>
</dbReference>
<dbReference type="Pfam" id="PF17817">
    <property type="entry name" value="PDZ_5"/>
    <property type="match status" value="1"/>
</dbReference>
<dbReference type="OrthoDB" id="5563016at2759"/>
<dbReference type="STRING" id="747725.A0A168KKM9"/>
<reference evidence="2 3" key="1">
    <citation type="submission" date="2015-06" db="EMBL/GenBank/DDBJ databases">
        <title>Expansion of signal transduction pathways in fungi by whole-genome duplication.</title>
        <authorList>
            <consortium name="DOE Joint Genome Institute"/>
            <person name="Corrochano L.M."/>
            <person name="Kuo A."/>
            <person name="Marcet-Houben M."/>
            <person name="Polaino S."/>
            <person name="Salamov A."/>
            <person name="Villalobos J.M."/>
            <person name="Alvarez M.I."/>
            <person name="Avalos J."/>
            <person name="Benito E.P."/>
            <person name="Benoit I."/>
            <person name="Burger G."/>
            <person name="Camino L.P."/>
            <person name="Canovas D."/>
            <person name="Cerda-Olmedo E."/>
            <person name="Cheng J.-F."/>
            <person name="Dominguez A."/>
            <person name="Elias M."/>
            <person name="Eslava A.P."/>
            <person name="Glaser F."/>
            <person name="Grimwood J."/>
            <person name="Gutierrez G."/>
            <person name="Heitman J."/>
            <person name="Henrissat B."/>
            <person name="Iturriaga E.A."/>
            <person name="Lang B.F."/>
            <person name="Lavin J.L."/>
            <person name="Lee S."/>
            <person name="Li W."/>
            <person name="Lindquist E."/>
            <person name="Lopez-Garcia S."/>
            <person name="Luque E.M."/>
            <person name="Marcos A.T."/>
            <person name="Martin J."/>
            <person name="Mccluskey K."/>
            <person name="Medina H.R."/>
            <person name="Miralles-Duran A."/>
            <person name="Miyazaki A."/>
            <person name="Munoz-Torres E."/>
            <person name="Oguiza J.A."/>
            <person name="Ohm R."/>
            <person name="Olmedo M."/>
            <person name="Orejas M."/>
            <person name="Ortiz-Castellanos L."/>
            <person name="Pisabarro A.G."/>
            <person name="Rodriguez-Romero J."/>
            <person name="Ruiz-Herrera J."/>
            <person name="Ruiz-Vazquez R."/>
            <person name="Sanz C."/>
            <person name="Schackwitz W."/>
            <person name="Schmutz J."/>
            <person name="Shahriari M."/>
            <person name="Shelest E."/>
            <person name="Silva-Franco F."/>
            <person name="Soanes D."/>
            <person name="Syed K."/>
            <person name="Tagua V.G."/>
            <person name="Talbot N.J."/>
            <person name="Thon M."/>
            <person name="De Vries R.P."/>
            <person name="Wiebenga A."/>
            <person name="Yadav J.S."/>
            <person name="Braun E.L."/>
            <person name="Baker S."/>
            <person name="Garre V."/>
            <person name="Horwitz B."/>
            <person name="Torres-Martinez S."/>
            <person name="Idnurm A."/>
            <person name="Herrera-Estrella A."/>
            <person name="Gabaldon T."/>
            <person name="Grigoriev I.V."/>
        </authorList>
    </citation>
    <scope>NUCLEOTIDE SEQUENCE [LARGE SCALE GENOMIC DNA]</scope>
    <source>
        <strain evidence="2 3">CBS 277.49</strain>
    </source>
</reference>
<accession>A0A168KKM9</accession>
<protein>
    <recommendedName>
        <fullName evidence="1">Neurabin-1/2 PDZ domain-containing protein</fullName>
    </recommendedName>
</protein>
<dbReference type="Proteomes" id="UP000077051">
    <property type="component" value="Unassembled WGS sequence"/>
</dbReference>
<organism evidence="2 3">
    <name type="scientific">Mucor lusitanicus CBS 277.49</name>
    <dbReference type="NCBI Taxonomy" id="747725"/>
    <lineage>
        <taxon>Eukaryota</taxon>
        <taxon>Fungi</taxon>
        <taxon>Fungi incertae sedis</taxon>
        <taxon>Mucoromycota</taxon>
        <taxon>Mucoromycotina</taxon>
        <taxon>Mucoromycetes</taxon>
        <taxon>Mucorales</taxon>
        <taxon>Mucorineae</taxon>
        <taxon>Mucoraceae</taxon>
        <taxon>Mucor</taxon>
    </lineage>
</organism>
<dbReference type="InterPro" id="IPR040645">
    <property type="entry name" value="Neurabin-1/2_PDZ"/>
</dbReference>
<dbReference type="GO" id="GO:0030036">
    <property type="term" value="P:actin cytoskeleton organization"/>
    <property type="evidence" value="ECO:0007669"/>
    <property type="project" value="TreeGrafter"/>
</dbReference>
<name>A0A168KKM9_MUCCL</name>